<evidence type="ECO:0000313" key="3">
    <source>
        <dbReference type="Proteomes" id="UP000621510"/>
    </source>
</evidence>
<dbReference type="Proteomes" id="UP000621510">
    <property type="component" value="Unassembled WGS sequence"/>
</dbReference>
<accession>A0ABS1PS65</accession>
<proteinExistence type="predicted"/>
<organism evidence="2 3">
    <name type="scientific">Streptomyces endocoffeicus</name>
    <dbReference type="NCBI Taxonomy" id="2898945"/>
    <lineage>
        <taxon>Bacteria</taxon>
        <taxon>Bacillati</taxon>
        <taxon>Actinomycetota</taxon>
        <taxon>Actinomycetes</taxon>
        <taxon>Kitasatosporales</taxon>
        <taxon>Streptomycetaceae</taxon>
        <taxon>Streptomyces</taxon>
    </lineage>
</organism>
<dbReference type="RefSeq" id="WP_201853322.1">
    <property type="nucleotide sequence ID" value="NZ_JAERRG010000009.1"/>
</dbReference>
<name>A0ABS1PS65_9ACTN</name>
<evidence type="ECO:0000313" key="2">
    <source>
        <dbReference type="EMBL" id="MBL1115277.1"/>
    </source>
</evidence>
<feature type="region of interest" description="Disordered" evidence="1">
    <location>
        <begin position="1"/>
        <end position="37"/>
    </location>
</feature>
<evidence type="ECO:0000256" key="1">
    <source>
        <dbReference type="SAM" id="MobiDB-lite"/>
    </source>
</evidence>
<keyword evidence="3" id="KW-1185">Reference proteome</keyword>
<reference evidence="2 3" key="1">
    <citation type="submission" date="2021-01" db="EMBL/GenBank/DDBJ databases">
        <title>WGS of actinomycetes isolated from Thailand.</title>
        <authorList>
            <person name="Thawai C."/>
        </authorList>
    </citation>
    <scope>NUCLEOTIDE SEQUENCE [LARGE SCALE GENOMIC DNA]</scope>
    <source>
        <strain evidence="2 3">CA3R110</strain>
    </source>
</reference>
<gene>
    <name evidence="2" type="ORF">JK364_23175</name>
</gene>
<protein>
    <submittedName>
        <fullName evidence="2">Uncharacterized protein</fullName>
    </submittedName>
</protein>
<comment type="caution">
    <text evidence="2">The sequence shown here is derived from an EMBL/GenBank/DDBJ whole genome shotgun (WGS) entry which is preliminary data.</text>
</comment>
<sequence length="69" mass="6888">MRCLARAAPAGPRPLAARRPALLTASSPDGRPAGEVTDRGAQFAGDLIDEGQDLIASSASFVAGALSPA</sequence>
<dbReference type="EMBL" id="JAERRG010000009">
    <property type="protein sequence ID" value="MBL1115277.1"/>
    <property type="molecule type" value="Genomic_DNA"/>
</dbReference>
<feature type="compositionally biased region" description="Low complexity" evidence="1">
    <location>
        <begin position="1"/>
        <end position="23"/>
    </location>
</feature>